<reference evidence="2" key="2">
    <citation type="journal article" date="2015" name="J. Proteomics">
        <title>Sexual differences in the sialomes of the zebra tick, Rhipicephalus pulchellus.</title>
        <authorList>
            <person name="Tan A.W."/>
            <person name="Francischetti I.M."/>
            <person name="Slovak M."/>
            <person name="Kini R.M."/>
            <person name="Ribeiro J.M."/>
        </authorList>
    </citation>
    <scope>NUCLEOTIDE SEQUENCE</scope>
    <source>
        <tissue evidence="2">Salivary gland</tissue>
    </source>
</reference>
<evidence type="ECO:0000313" key="2">
    <source>
        <dbReference type="EMBL" id="JAA58330.1"/>
    </source>
</evidence>
<feature type="signal peptide" evidence="1">
    <location>
        <begin position="1"/>
        <end position="21"/>
    </location>
</feature>
<feature type="chain" id="PRO_5003981745" description="Secreted peptide" evidence="1">
    <location>
        <begin position="22"/>
        <end position="107"/>
    </location>
</feature>
<protein>
    <recommendedName>
        <fullName evidence="3">Secreted peptide</fullName>
    </recommendedName>
</protein>
<organism evidence="2">
    <name type="scientific">Rhipicephalus pulchellus</name>
    <name type="common">Yellow backed tick</name>
    <name type="synonym">Dermacentor pulchellus</name>
    <dbReference type="NCBI Taxonomy" id="72859"/>
    <lineage>
        <taxon>Eukaryota</taxon>
        <taxon>Metazoa</taxon>
        <taxon>Ecdysozoa</taxon>
        <taxon>Arthropoda</taxon>
        <taxon>Chelicerata</taxon>
        <taxon>Arachnida</taxon>
        <taxon>Acari</taxon>
        <taxon>Parasitiformes</taxon>
        <taxon>Ixodida</taxon>
        <taxon>Ixodoidea</taxon>
        <taxon>Ixodidae</taxon>
        <taxon>Rhipicephalinae</taxon>
        <taxon>Rhipicephalus</taxon>
        <taxon>Rhipicephalus</taxon>
    </lineage>
</organism>
<name>L7M2P6_RHIPC</name>
<evidence type="ECO:0008006" key="3">
    <source>
        <dbReference type="Google" id="ProtNLM"/>
    </source>
</evidence>
<dbReference type="AlphaFoldDB" id="L7M2P6"/>
<dbReference type="EMBL" id="GACK01006704">
    <property type="protein sequence ID" value="JAA58330.1"/>
    <property type="molecule type" value="mRNA"/>
</dbReference>
<reference evidence="2" key="1">
    <citation type="submission" date="2012-11" db="EMBL/GenBank/DDBJ databases">
        <authorList>
            <person name="Lucero-Rivera Y.E."/>
            <person name="Tovar-Ramirez D."/>
        </authorList>
    </citation>
    <scope>NUCLEOTIDE SEQUENCE</scope>
    <source>
        <tissue evidence="2">Salivary gland</tissue>
    </source>
</reference>
<keyword evidence="1" id="KW-0732">Signal</keyword>
<proteinExistence type="evidence at transcript level"/>
<accession>L7M2P6</accession>
<sequence>MLNGILGYSSLLLVAFRRTWCSCLLDAFRKRRSCIKLKNKYGRPPLYRLQCAYGNTVEVYAAKPFFFLRKQKCKRRRKQDGFLTLNKFLFIHKSYAYFKSLVKTTTT</sequence>
<evidence type="ECO:0000256" key="1">
    <source>
        <dbReference type="SAM" id="SignalP"/>
    </source>
</evidence>